<evidence type="ECO:0000259" key="7">
    <source>
        <dbReference type="Pfam" id="PF13360"/>
    </source>
</evidence>
<gene>
    <name evidence="8" type="ORF">Pen02_25600</name>
</gene>
<evidence type="ECO:0000256" key="1">
    <source>
        <dbReference type="ARBA" id="ARBA00007381"/>
    </source>
</evidence>
<dbReference type="PANTHER" id="PTHR42749">
    <property type="entry name" value="CELL SHAPE-DETERMINING PROTEIN MREB"/>
    <property type="match status" value="1"/>
</dbReference>
<dbReference type="InterPro" id="IPR043129">
    <property type="entry name" value="ATPase_NBD"/>
</dbReference>
<comment type="caution">
    <text evidence="8">The sequence shown here is derived from an EMBL/GenBank/DDBJ whole genome shotgun (WGS) entry which is preliminary data.</text>
</comment>
<dbReference type="InterPro" id="IPR002372">
    <property type="entry name" value="PQQ_rpt_dom"/>
</dbReference>
<keyword evidence="5" id="KW-0143">Chaperone</keyword>
<dbReference type="SUPFAM" id="SSF53067">
    <property type="entry name" value="Actin-like ATPase domain"/>
    <property type="match status" value="2"/>
</dbReference>
<dbReference type="Proteomes" id="UP000646749">
    <property type="component" value="Unassembled WGS sequence"/>
</dbReference>
<keyword evidence="4" id="KW-0346">Stress response</keyword>
<proteinExistence type="inferred from homology"/>
<accession>A0ABQ4DYT7</accession>
<keyword evidence="3" id="KW-0067">ATP-binding</keyword>
<name>A0ABQ4DYT7_9ACTN</name>
<evidence type="ECO:0000256" key="5">
    <source>
        <dbReference type="ARBA" id="ARBA00023186"/>
    </source>
</evidence>
<evidence type="ECO:0000256" key="4">
    <source>
        <dbReference type="ARBA" id="ARBA00023016"/>
    </source>
</evidence>
<protein>
    <recommendedName>
        <fullName evidence="7">Pyrrolo-quinoline quinone repeat domain-containing protein</fullName>
    </recommendedName>
</protein>
<dbReference type="PRINTS" id="PR00301">
    <property type="entry name" value="HEATSHOCK70"/>
</dbReference>
<keyword evidence="2" id="KW-0547">Nucleotide-binding</keyword>
<dbReference type="EMBL" id="BONW01000012">
    <property type="protein sequence ID" value="GIG87624.1"/>
    <property type="molecule type" value="Genomic_DNA"/>
</dbReference>
<evidence type="ECO:0000313" key="9">
    <source>
        <dbReference type="Proteomes" id="UP000646749"/>
    </source>
</evidence>
<evidence type="ECO:0000256" key="3">
    <source>
        <dbReference type="ARBA" id="ARBA00022840"/>
    </source>
</evidence>
<feature type="compositionally biased region" description="Pro residues" evidence="6">
    <location>
        <begin position="370"/>
        <end position="423"/>
    </location>
</feature>
<dbReference type="Pfam" id="PF13360">
    <property type="entry name" value="PQQ_2"/>
    <property type="match status" value="1"/>
</dbReference>
<dbReference type="RefSeq" id="WP_203866182.1">
    <property type="nucleotide sequence ID" value="NZ_BONW01000012.1"/>
</dbReference>
<dbReference type="Gene3D" id="3.30.420.40">
    <property type="match status" value="2"/>
</dbReference>
<evidence type="ECO:0000256" key="6">
    <source>
        <dbReference type="SAM" id="MobiDB-lite"/>
    </source>
</evidence>
<dbReference type="Pfam" id="PF00012">
    <property type="entry name" value="HSP70"/>
    <property type="match status" value="1"/>
</dbReference>
<evidence type="ECO:0000313" key="8">
    <source>
        <dbReference type="EMBL" id="GIG87624.1"/>
    </source>
</evidence>
<reference evidence="8 9" key="1">
    <citation type="submission" date="2021-01" db="EMBL/GenBank/DDBJ databases">
        <title>Whole genome shotgun sequence of Plantactinospora endophytica NBRC 110450.</title>
        <authorList>
            <person name="Komaki H."/>
            <person name="Tamura T."/>
        </authorList>
    </citation>
    <scope>NUCLEOTIDE SEQUENCE [LARGE SCALE GENOMIC DNA]</scope>
    <source>
        <strain evidence="8 9">NBRC 110450</strain>
    </source>
</reference>
<organism evidence="8 9">
    <name type="scientific">Plantactinospora endophytica</name>
    <dbReference type="NCBI Taxonomy" id="673535"/>
    <lineage>
        <taxon>Bacteria</taxon>
        <taxon>Bacillati</taxon>
        <taxon>Actinomycetota</taxon>
        <taxon>Actinomycetes</taxon>
        <taxon>Micromonosporales</taxon>
        <taxon>Micromonosporaceae</taxon>
        <taxon>Plantactinospora</taxon>
    </lineage>
</organism>
<dbReference type="PROSITE" id="PS01036">
    <property type="entry name" value="HSP70_3"/>
    <property type="match status" value="1"/>
</dbReference>
<dbReference type="SUPFAM" id="SSF50998">
    <property type="entry name" value="Quinoprotein alcohol dehydrogenase-like"/>
    <property type="match status" value="1"/>
</dbReference>
<feature type="region of interest" description="Disordered" evidence="6">
    <location>
        <begin position="44"/>
        <end position="76"/>
    </location>
</feature>
<feature type="region of interest" description="Disordered" evidence="6">
    <location>
        <begin position="352"/>
        <end position="426"/>
    </location>
</feature>
<dbReference type="InterPro" id="IPR018181">
    <property type="entry name" value="Heat_shock_70_CS"/>
</dbReference>
<dbReference type="InterPro" id="IPR011047">
    <property type="entry name" value="Quinoprotein_ADH-like_sf"/>
</dbReference>
<feature type="compositionally biased region" description="Basic and acidic residues" evidence="6">
    <location>
        <begin position="66"/>
        <end position="76"/>
    </location>
</feature>
<keyword evidence="9" id="KW-1185">Reference proteome</keyword>
<comment type="similarity">
    <text evidence="1">Belongs to the heat shock protein 70 family.</text>
</comment>
<dbReference type="InterPro" id="IPR013126">
    <property type="entry name" value="Hsp_70_fam"/>
</dbReference>
<feature type="domain" description="Pyrrolo-quinoline quinone repeat" evidence="7">
    <location>
        <begin position="489"/>
        <end position="618"/>
    </location>
</feature>
<dbReference type="Gene3D" id="2.130.10.10">
    <property type="entry name" value="YVTN repeat-like/Quinoprotein amine dehydrogenase"/>
    <property type="match status" value="1"/>
</dbReference>
<evidence type="ECO:0000256" key="2">
    <source>
        <dbReference type="ARBA" id="ARBA00022741"/>
    </source>
</evidence>
<dbReference type="PANTHER" id="PTHR42749:SF1">
    <property type="entry name" value="CELL SHAPE-DETERMINING PROTEIN MREB"/>
    <property type="match status" value="1"/>
</dbReference>
<sequence>MDQPVRLAIDLGTTHTVAMVRRDTHQPARTLLFDGSPLLASATHLGPDGTVHTGRDAVRLGGTDPQRYEPHPKRRIDDGTLLLGTDEVPVERLLTATLRRVADEARTAGVDPAATTVLTCPADWGQPRRTLLRTAAAHAGLGPVRLLDEPVAAATYCAQVLHQQLPVGGAIGIFDFGGGTLDVAVVRREPTALRVLATGGLDDLGGLDIDDALVAHLGQLVALRDPEQWRRLHHPDTPAERRDRQTFWTEVRAAKEMLSRTASAPVQVPGRDDPLHLTRDELDRIAGPLVARAVDETRRTLDRAGVDARHLTGLLLVGGSSRLPLVASRLHARLGIAPTVPEQPELPVAYGAIHHTGPDTATRHPATPTSGPPHPPVSFPPTPGAASAPTPPLPPPGPTGGQPPHPPAGPPRPTTPPPAPPASPRRRRIRRLLVTSTTFLAVAGCVGTVVVGGEWLTNQIGALNLGILDAGPPATGTLDQANSHSSSRRGAAAVTVRGTDVISAVAGNRSTEVIALTAATGPPRWTATLPIEPRDLRITAVEDLIVVDGEDSVTNGGEDVRAVLDGRNGRLLWQRPWPDRADVAYYGTDAIVETLGDSDELAISRVNLRTGRQVWNKSGEPDLLTIDEHRAEPVRQWRTPGTPAPGALPAVAGSYHDTPGGTQTIVELDSANDRGYLLDANTGKVRGSGKLPLEPDLWTAHDNTVIGKTTGDDHVLAAYDVPRLRQRWTVPLAAGDIVERIKPCAPTRICVAITNSAEHRVVAINTRSGKPDWTVPTEHSDENWYAHGDTLVTGRGTFDSLSNPRLISGTSGEARRKLPERANLEAAADGRLVLGTVTGSPTRWHLQVEDTTTDEGTDRFAVGDKVPEQVAIAGNLVGVVTADRRTLVLNISGLRTAAPG</sequence>
<dbReference type="InterPro" id="IPR015943">
    <property type="entry name" value="WD40/YVTN_repeat-like_dom_sf"/>
</dbReference>
<dbReference type="Gene3D" id="3.90.640.10">
    <property type="entry name" value="Actin, Chain A, domain 4"/>
    <property type="match status" value="1"/>
</dbReference>